<evidence type="ECO:0000313" key="1">
    <source>
        <dbReference type="EMBL" id="CAG2226619.1"/>
    </source>
</evidence>
<keyword evidence="2" id="KW-1185">Reference proteome</keyword>
<sequence length="220" mass="24998">MVMTECSDGTTSVTITLVLVLSTQAVTHFNQMWKKLLTSRKFTTITPDNLQKYFPGYFRTPSEQLEYERLILYGSKNKIPVSTQSMAPYNYHCNVDCRRRYGPFHNMRFKRQASTGSGNNDDFMHACCVTNVFFETPDLKPSVNGDNRNLLHLPGMRQVFKVENCSQAVGCTGCRCMHEQALASAVVIKQHIPPSLADQMDDLEIDLFYFNGCCKCVNYG</sequence>
<proteinExistence type="predicted"/>
<name>A0A8S3T535_MYTED</name>
<comment type="caution">
    <text evidence="1">The sequence shown here is derived from an EMBL/GenBank/DDBJ whole genome shotgun (WGS) entry which is preliminary data.</text>
</comment>
<reference evidence="1" key="1">
    <citation type="submission" date="2021-03" db="EMBL/GenBank/DDBJ databases">
        <authorList>
            <person name="Bekaert M."/>
        </authorList>
    </citation>
    <scope>NUCLEOTIDE SEQUENCE</scope>
</reference>
<dbReference type="EMBL" id="CAJPWZ010001920">
    <property type="protein sequence ID" value="CAG2226619.1"/>
    <property type="molecule type" value="Genomic_DNA"/>
</dbReference>
<protein>
    <submittedName>
        <fullName evidence="1">Uncharacterized protein</fullName>
    </submittedName>
</protein>
<dbReference type="Proteomes" id="UP000683360">
    <property type="component" value="Unassembled WGS sequence"/>
</dbReference>
<dbReference type="OrthoDB" id="6134537at2759"/>
<evidence type="ECO:0000313" key="2">
    <source>
        <dbReference type="Proteomes" id="UP000683360"/>
    </source>
</evidence>
<gene>
    <name evidence="1" type="ORF">MEDL_39661</name>
</gene>
<accession>A0A8S3T535</accession>
<organism evidence="1 2">
    <name type="scientific">Mytilus edulis</name>
    <name type="common">Blue mussel</name>
    <dbReference type="NCBI Taxonomy" id="6550"/>
    <lineage>
        <taxon>Eukaryota</taxon>
        <taxon>Metazoa</taxon>
        <taxon>Spiralia</taxon>
        <taxon>Lophotrochozoa</taxon>
        <taxon>Mollusca</taxon>
        <taxon>Bivalvia</taxon>
        <taxon>Autobranchia</taxon>
        <taxon>Pteriomorphia</taxon>
        <taxon>Mytilida</taxon>
        <taxon>Mytiloidea</taxon>
        <taxon>Mytilidae</taxon>
        <taxon>Mytilinae</taxon>
        <taxon>Mytilus</taxon>
    </lineage>
</organism>
<dbReference type="AlphaFoldDB" id="A0A8S3T535"/>